<proteinExistence type="predicted"/>
<organism evidence="1 2">
    <name type="scientific">Meloidogyne enterolobii</name>
    <name type="common">Root-knot nematode worm</name>
    <name type="synonym">Meloidogyne mayaguensis</name>
    <dbReference type="NCBI Taxonomy" id="390850"/>
    <lineage>
        <taxon>Eukaryota</taxon>
        <taxon>Metazoa</taxon>
        <taxon>Ecdysozoa</taxon>
        <taxon>Nematoda</taxon>
        <taxon>Chromadorea</taxon>
        <taxon>Rhabditida</taxon>
        <taxon>Tylenchina</taxon>
        <taxon>Tylenchomorpha</taxon>
        <taxon>Tylenchoidea</taxon>
        <taxon>Meloidogynidae</taxon>
        <taxon>Meloidogyninae</taxon>
        <taxon>Meloidogyne</taxon>
    </lineage>
</organism>
<gene>
    <name evidence="1" type="ORF">MENTE1834_LOCUS29960</name>
</gene>
<accession>A0ACB0ZU71</accession>
<comment type="caution">
    <text evidence="1">The sequence shown here is derived from an EMBL/GenBank/DDBJ whole genome shotgun (WGS) entry which is preliminary data.</text>
</comment>
<evidence type="ECO:0000313" key="1">
    <source>
        <dbReference type="EMBL" id="CAK5082667.1"/>
    </source>
</evidence>
<protein>
    <submittedName>
        <fullName evidence="1">Uncharacterized protein</fullName>
    </submittedName>
</protein>
<keyword evidence="2" id="KW-1185">Reference proteome</keyword>
<dbReference type="EMBL" id="CAVMJV010000048">
    <property type="protein sequence ID" value="CAK5082667.1"/>
    <property type="molecule type" value="Genomic_DNA"/>
</dbReference>
<sequence>MTKQIAFNFMKFLGKEGIRLPPISPLAVDGIEMVRFNPHSDQIEKIKQALEKFKNPPSVDQTEENIEKEANELESTPDTPAVDQTEEKDVTPIDEAPTPDIKQEEEKLPSDHEVTSICQKTVLISLYNI</sequence>
<name>A0ACB0ZU71_MELEN</name>
<evidence type="ECO:0000313" key="2">
    <source>
        <dbReference type="Proteomes" id="UP001497535"/>
    </source>
</evidence>
<dbReference type="Proteomes" id="UP001497535">
    <property type="component" value="Unassembled WGS sequence"/>
</dbReference>
<reference evidence="1" key="1">
    <citation type="submission" date="2023-11" db="EMBL/GenBank/DDBJ databases">
        <authorList>
            <person name="Poullet M."/>
        </authorList>
    </citation>
    <scope>NUCLEOTIDE SEQUENCE</scope>
    <source>
        <strain evidence="1">E1834</strain>
    </source>
</reference>